<evidence type="ECO:0000313" key="6">
    <source>
        <dbReference type="EMBL" id="PRQ50247.1"/>
    </source>
</evidence>
<feature type="domain" description="NB-ARC" evidence="4">
    <location>
        <begin position="173"/>
        <end position="247"/>
    </location>
</feature>
<dbReference type="Gene3D" id="1.20.5.4130">
    <property type="match status" value="1"/>
</dbReference>
<dbReference type="OMA" id="YATHVEI"/>
<evidence type="ECO:0000256" key="3">
    <source>
        <dbReference type="ARBA" id="ARBA00022821"/>
    </source>
</evidence>
<evidence type="ECO:0000313" key="7">
    <source>
        <dbReference type="Proteomes" id="UP000238479"/>
    </source>
</evidence>
<dbReference type="STRING" id="74649.A0A2P6RUZ3"/>
<dbReference type="GO" id="GO:0043531">
    <property type="term" value="F:ADP binding"/>
    <property type="evidence" value="ECO:0007669"/>
    <property type="project" value="InterPro"/>
</dbReference>
<accession>A0A2P6RUZ3</accession>
<dbReference type="InterPro" id="IPR041118">
    <property type="entry name" value="Rx_N"/>
</dbReference>
<dbReference type="InterPro" id="IPR002182">
    <property type="entry name" value="NB-ARC"/>
</dbReference>
<dbReference type="PANTHER" id="PTHR19338">
    <property type="entry name" value="TRANSLOCASE OF INNER MITOCHONDRIAL MEMBRANE 13 HOMOLOG"/>
    <property type="match status" value="1"/>
</dbReference>
<feature type="domain" description="Disease resistance N-terminal" evidence="5">
    <location>
        <begin position="8"/>
        <end position="96"/>
    </location>
</feature>
<dbReference type="CDD" id="cd14798">
    <property type="entry name" value="RX-CC_like"/>
    <property type="match status" value="1"/>
</dbReference>
<dbReference type="PANTHER" id="PTHR19338:SF73">
    <property type="entry name" value="DISEASE RESISTANCE PROTEIN RGA2-LIKE"/>
    <property type="match status" value="1"/>
</dbReference>
<dbReference type="GO" id="GO:0016787">
    <property type="term" value="F:hydrolase activity"/>
    <property type="evidence" value="ECO:0007669"/>
    <property type="project" value="UniProtKB-KW"/>
</dbReference>
<dbReference type="InterPro" id="IPR038005">
    <property type="entry name" value="RX-like_CC"/>
</dbReference>
<dbReference type="Gramene" id="PRQ50247">
    <property type="protein sequence ID" value="PRQ50247"/>
    <property type="gene ID" value="RchiOBHm_Chr2g0131111"/>
</dbReference>
<protein>
    <submittedName>
        <fullName evidence="6">Putative P-loop containing nucleoside triphosphate hydrolase</fullName>
    </submittedName>
</protein>
<keyword evidence="7" id="KW-1185">Reference proteome</keyword>
<dbReference type="Pfam" id="PF18052">
    <property type="entry name" value="Rx_N"/>
    <property type="match status" value="1"/>
</dbReference>
<dbReference type="SUPFAM" id="SSF52540">
    <property type="entry name" value="P-loop containing nucleoside triphosphate hydrolases"/>
    <property type="match status" value="1"/>
</dbReference>
<dbReference type="Proteomes" id="UP000238479">
    <property type="component" value="Chromosome 2"/>
</dbReference>
<name>A0A2P6RUZ3_ROSCH</name>
<proteinExistence type="predicted"/>
<dbReference type="InterPro" id="IPR027417">
    <property type="entry name" value="P-loop_NTPase"/>
</dbReference>
<keyword evidence="1" id="KW-0677">Repeat</keyword>
<dbReference type="AlphaFoldDB" id="A0A2P6RUZ3"/>
<organism evidence="6 7">
    <name type="scientific">Rosa chinensis</name>
    <name type="common">China rose</name>
    <dbReference type="NCBI Taxonomy" id="74649"/>
    <lineage>
        <taxon>Eukaryota</taxon>
        <taxon>Viridiplantae</taxon>
        <taxon>Streptophyta</taxon>
        <taxon>Embryophyta</taxon>
        <taxon>Tracheophyta</taxon>
        <taxon>Spermatophyta</taxon>
        <taxon>Magnoliopsida</taxon>
        <taxon>eudicotyledons</taxon>
        <taxon>Gunneridae</taxon>
        <taxon>Pentapetalae</taxon>
        <taxon>rosids</taxon>
        <taxon>fabids</taxon>
        <taxon>Rosales</taxon>
        <taxon>Rosaceae</taxon>
        <taxon>Rosoideae</taxon>
        <taxon>Rosoideae incertae sedis</taxon>
        <taxon>Rosa</taxon>
    </lineage>
</organism>
<sequence length="264" mass="29926">MAVVEIFLASFLKVLLNRLTDDFLNFARQGGIDKKLKKWKDMLAAIGAVLHDAEEKQLTSEAVKLWLDDLKDLAYDVEDVLDEFSTEMIHRKVKEQQYGATMSKVRGFIPKIRFSFNFNSKIKLITDQLQDISERKDKLGLTYIGTISTSKEWLRPPSSCVLGGTPVVGRDVDKAKIVEFLSRDEPSTINFHVVAIVGMPGLGKTTLAQYIFNDSDDDVLKQFNLKVWVSVSDNFNIVRVTKQFLNQSRPNTVNGRNSVKFKMA</sequence>
<evidence type="ECO:0000259" key="5">
    <source>
        <dbReference type="Pfam" id="PF18052"/>
    </source>
</evidence>
<evidence type="ECO:0000256" key="1">
    <source>
        <dbReference type="ARBA" id="ARBA00022737"/>
    </source>
</evidence>
<dbReference type="Gene3D" id="3.40.50.300">
    <property type="entry name" value="P-loop containing nucleotide triphosphate hydrolases"/>
    <property type="match status" value="1"/>
</dbReference>
<dbReference type="GO" id="GO:0006952">
    <property type="term" value="P:defense response"/>
    <property type="evidence" value="ECO:0007669"/>
    <property type="project" value="UniProtKB-KW"/>
</dbReference>
<dbReference type="EMBL" id="PDCK01000040">
    <property type="protein sequence ID" value="PRQ50247.1"/>
    <property type="molecule type" value="Genomic_DNA"/>
</dbReference>
<keyword evidence="3" id="KW-0611">Plant defense</keyword>
<evidence type="ECO:0000259" key="4">
    <source>
        <dbReference type="Pfam" id="PF00931"/>
    </source>
</evidence>
<keyword evidence="6" id="KW-0378">Hydrolase</keyword>
<evidence type="ECO:0000256" key="2">
    <source>
        <dbReference type="ARBA" id="ARBA00022741"/>
    </source>
</evidence>
<dbReference type="Pfam" id="PF00931">
    <property type="entry name" value="NB-ARC"/>
    <property type="match status" value="1"/>
</dbReference>
<gene>
    <name evidence="6" type="ORF">RchiOBHm_Chr2g0131111</name>
</gene>
<reference evidence="6 7" key="1">
    <citation type="journal article" date="2018" name="Nat. Genet.">
        <title>The Rosa genome provides new insights in the design of modern roses.</title>
        <authorList>
            <person name="Bendahmane M."/>
        </authorList>
    </citation>
    <scope>NUCLEOTIDE SEQUENCE [LARGE SCALE GENOMIC DNA]</scope>
    <source>
        <strain evidence="7">cv. Old Blush</strain>
    </source>
</reference>
<keyword evidence="2" id="KW-0547">Nucleotide-binding</keyword>
<comment type="caution">
    <text evidence="6">The sequence shown here is derived from an EMBL/GenBank/DDBJ whole genome shotgun (WGS) entry which is preliminary data.</text>
</comment>